<dbReference type="RefSeq" id="WP_110634644.1">
    <property type="nucleotide sequence ID" value="NZ_CP029788.1"/>
</dbReference>
<gene>
    <name evidence="2" type="ORF">DMT42_35050</name>
</gene>
<dbReference type="AlphaFoldDB" id="A0A2U9PDD6"/>
<keyword evidence="3" id="KW-1185">Reference proteome</keyword>
<dbReference type="KEGG" id="sact:DMT42_35050"/>
<name>A0A2U9PDD6_STRAS</name>
<feature type="region of interest" description="Disordered" evidence="1">
    <location>
        <begin position="36"/>
        <end position="59"/>
    </location>
</feature>
<organism evidence="2 3">
    <name type="scientific">Streptomyces actuosus</name>
    <dbReference type="NCBI Taxonomy" id="1885"/>
    <lineage>
        <taxon>Bacteria</taxon>
        <taxon>Bacillati</taxon>
        <taxon>Actinomycetota</taxon>
        <taxon>Actinomycetes</taxon>
        <taxon>Kitasatosporales</taxon>
        <taxon>Streptomycetaceae</taxon>
        <taxon>Streptomyces</taxon>
    </lineage>
</organism>
<dbReference type="EMBL" id="CP029788">
    <property type="protein sequence ID" value="AWT46964.1"/>
    <property type="molecule type" value="Genomic_DNA"/>
</dbReference>
<evidence type="ECO:0000256" key="1">
    <source>
        <dbReference type="SAM" id="MobiDB-lite"/>
    </source>
</evidence>
<evidence type="ECO:0000313" key="2">
    <source>
        <dbReference type="EMBL" id="AWT46964.1"/>
    </source>
</evidence>
<sequence length="59" mass="6611">MTPQAKEKSPIRRPETGWARARRLRREHALRTWMPAVEEPGGPPALQSGGDAHIVRGED</sequence>
<accession>A0A2U9PDD6</accession>
<protein>
    <submittedName>
        <fullName evidence="2">Uncharacterized protein</fullName>
    </submittedName>
</protein>
<reference evidence="2 3" key="1">
    <citation type="submission" date="2018-06" db="EMBL/GenBank/DDBJ databases">
        <title>The complete genome sequence of a nosiheptide producer Streptomyces actuosus ATCC 25421: deducing the ability of producing a new class III lantibiotics.</title>
        <authorList>
            <person name="Liu W."/>
            <person name="Sun F."/>
            <person name="Hu Y."/>
        </authorList>
    </citation>
    <scope>NUCLEOTIDE SEQUENCE [LARGE SCALE GENOMIC DNA]</scope>
    <source>
        <strain evidence="2 3">ATCC 25421</strain>
    </source>
</reference>
<evidence type="ECO:0000313" key="3">
    <source>
        <dbReference type="Proteomes" id="UP000247634"/>
    </source>
</evidence>
<proteinExistence type="predicted"/>
<dbReference type="Proteomes" id="UP000247634">
    <property type="component" value="Chromosome"/>
</dbReference>